<organism evidence="4">
    <name type="scientific">Soboliphyme baturini</name>
    <dbReference type="NCBI Taxonomy" id="241478"/>
    <lineage>
        <taxon>Eukaryota</taxon>
        <taxon>Metazoa</taxon>
        <taxon>Ecdysozoa</taxon>
        <taxon>Nematoda</taxon>
        <taxon>Enoplea</taxon>
        <taxon>Dorylaimia</taxon>
        <taxon>Dioctophymatida</taxon>
        <taxon>Dioctophymatoidea</taxon>
        <taxon>Soboliphymatidae</taxon>
        <taxon>Soboliphyme</taxon>
    </lineage>
</organism>
<keyword evidence="1" id="KW-0472">Membrane</keyword>
<dbReference type="EMBL" id="UZAM01010301">
    <property type="protein sequence ID" value="VDP11794.1"/>
    <property type="molecule type" value="Genomic_DNA"/>
</dbReference>
<accession>A0A183ITY2</accession>
<reference evidence="2 3" key="2">
    <citation type="submission" date="2018-11" db="EMBL/GenBank/DDBJ databases">
        <authorList>
            <consortium name="Pathogen Informatics"/>
        </authorList>
    </citation>
    <scope>NUCLEOTIDE SEQUENCE [LARGE SCALE GENOMIC DNA]</scope>
</reference>
<dbReference type="Proteomes" id="UP000270296">
    <property type="component" value="Unassembled WGS sequence"/>
</dbReference>
<evidence type="ECO:0000313" key="3">
    <source>
        <dbReference type="Proteomes" id="UP000270296"/>
    </source>
</evidence>
<dbReference type="WBParaSite" id="SBAD_0000734501-mRNA-1">
    <property type="protein sequence ID" value="SBAD_0000734501-mRNA-1"/>
    <property type="gene ID" value="SBAD_0000734501"/>
</dbReference>
<gene>
    <name evidence="2" type="ORF">SBAD_LOCUS7079</name>
</gene>
<dbReference type="AlphaFoldDB" id="A0A183ITY2"/>
<reference evidence="4" key="1">
    <citation type="submission" date="2016-06" db="UniProtKB">
        <authorList>
            <consortium name="WormBaseParasite"/>
        </authorList>
    </citation>
    <scope>IDENTIFICATION</scope>
</reference>
<keyword evidence="1" id="KW-1133">Transmembrane helix</keyword>
<keyword evidence="3" id="KW-1185">Reference proteome</keyword>
<sequence length="243" mass="27171">MIDSATSSTIKAQQNRPVLPSVVGLLQANTVAGQANSWPFENTLVTCQTSCGLLTLATYKCRPFLGEARPQEPQEEVRKVKWGAVKAVDETAIKDGQEILNVNDNELSFKVHGKEEVNQRWLENVFLIPHHRQAPIDLDVIADKAYSLMKKASGQVLNDAEVIEAGVGSGEDRLPVRKRRDEQAVAPTIIICSVLVTSFFVLLLLYLYRNRRYRSDNRTFGGLDTQNPWLGKSSKDYEVKSLK</sequence>
<keyword evidence="1" id="KW-0812">Transmembrane</keyword>
<protein>
    <submittedName>
        <fullName evidence="2 4">Uncharacterized protein</fullName>
    </submittedName>
</protein>
<name>A0A183ITY2_9BILA</name>
<proteinExistence type="predicted"/>
<evidence type="ECO:0000313" key="4">
    <source>
        <dbReference type="WBParaSite" id="SBAD_0000734501-mRNA-1"/>
    </source>
</evidence>
<feature type="transmembrane region" description="Helical" evidence="1">
    <location>
        <begin position="184"/>
        <end position="208"/>
    </location>
</feature>
<evidence type="ECO:0000313" key="2">
    <source>
        <dbReference type="EMBL" id="VDP11794.1"/>
    </source>
</evidence>
<evidence type="ECO:0000256" key="1">
    <source>
        <dbReference type="SAM" id="Phobius"/>
    </source>
</evidence>